<dbReference type="AlphaFoldDB" id="A0A484C5N1"/>
<evidence type="ECO:0000259" key="1">
    <source>
        <dbReference type="Pfam" id="PF21800"/>
    </source>
</evidence>
<dbReference type="PANTHER" id="PTHR12581">
    <property type="entry name" value="HIV-1 REV BINDING PROTEIN 2, 3"/>
    <property type="match status" value="1"/>
</dbReference>
<dbReference type="Gene3D" id="3.30.1370.10">
    <property type="entry name" value="K Homology domain, type 1"/>
    <property type="match status" value="1"/>
</dbReference>
<accession>A0A484C5N1</accession>
<dbReference type="EMBL" id="SCKG01000023">
    <property type="protein sequence ID" value="TDG96897.1"/>
    <property type="molecule type" value="Genomic_DNA"/>
</dbReference>
<name>A0A484C5N1_PERFV</name>
<dbReference type="SUPFAM" id="SSF54791">
    <property type="entry name" value="Eukaryotic type KH-domain (KH-domain type I)"/>
    <property type="match status" value="1"/>
</dbReference>
<comment type="caution">
    <text evidence="2">The sequence shown here is derived from an EMBL/GenBank/DDBJ whole genome shotgun (WGS) entry which is preliminary data.</text>
</comment>
<dbReference type="CDD" id="cd22394">
    <property type="entry name" value="KH-I_KRR1_rpt2"/>
    <property type="match status" value="1"/>
</dbReference>
<evidence type="ECO:0000313" key="2">
    <source>
        <dbReference type="EMBL" id="TDG96897.1"/>
    </source>
</evidence>
<dbReference type="STRING" id="8167.A0A484C5N1"/>
<feature type="domain" description="KRR1 small subunit processome component second KH" evidence="1">
    <location>
        <begin position="245"/>
        <end position="309"/>
    </location>
</feature>
<dbReference type="InterPro" id="IPR036612">
    <property type="entry name" value="KH_dom_type_1_sf"/>
</dbReference>
<dbReference type="PANTHER" id="PTHR12581:SF0">
    <property type="entry name" value="KRR1 SMALL SUBUNIT PROCESSOME COMPONENT HOMOLOG"/>
    <property type="match status" value="1"/>
</dbReference>
<dbReference type="InterPro" id="IPR048548">
    <property type="entry name" value="KRR1-like_KH2"/>
</dbReference>
<dbReference type="InterPro" id="IPR024166">
    <property type="entry name" value="rRNA_assembly_KRR1"/>
</dbReference>
<protein>
    <recommendedName>
        <fullName evidence="1">KRR1 small subunit processome component second KH domain-containing protein</fullName>
    </recommendedName>
</protein>
<keyword evidence="3" id="KW-1185">Reference proteome</keyword>
<dbReference type="Proteomes" id="UP000295070">
    <property type="component" value="Chromosome 23"/>
</dbReference>
<dbReference type="InterPro" id="IPR048549">
    <property type="entry name" value="KRR1-like_KH2_euk"/>
</dbReference>
<dbReference type="GO" id="GO:0032040">
    <property type="term" value="C:small-subunit processome"/>
    <property type="evidence" value="ECO:0007669"/>
    <property type="project" value="TreeGrafter"/>
</dbReference>
<gene>
    <name evidence="2" type="ORF">EPR50_G00233930</name>
</gene>
<evidence type="ECO:0000313" key="3">
    <source>
        <dbReference type="Proteomes" id="UP000295070"/>
    </source>
</evidence>
<sequence length="321" mass="35374">MKNTVSKQSTECENLRGITTDISKRLSVIEQPSASKGNAATTMACEEAQLHGPSHREPAPGPSALPVIEYTAGGGIEVVMSPAWSCVLKYGKRKQRCGKRSAAAVQNKTSMNPPREKKTYGIVGTGAVENIHAVTTKLGSVFVTKLAPDLDSETLASYLKEQLSRDVTCQRIDTKYTRYSSFKVTAEVAEMYAQQLWPEGTYVRRFYRKPRAALGQDAGARAQHTVIDKLFENADVEVRILQDDMACDIIKIGTLVRNRERFVKRRQRLIGPKGSTLKALELLTNCYVMVQGNTVSALGPFNGLKEVRTSQSLCLFTGVYC</sequence>
<organism evidence="2 3">
    <name type="scientific">Perca flavescens</name>
    <name type="common">American yellow perch</name>
    <name type="synonym">Morone flavescens</name>
    <dbReference type="NCBI Taxonomy" id="8167"/>
    <lineage>
        <taxon>Eukaryota</taxon>
        <taxon>Metazoa</taxon>
        <taxon>Chordata</taxon>
        <taxon>Craniata</taxon>
        <taxon>Vertebrata</taxon>
        <taxon>Euteleostomi</taxon>
        <taxon>Actinopterygii</taxon>
        <taxon>Neopterygii</taxon>
        <taxon>Teleostei</taxon>
        <taxon>Neoteleostei</taxon>
        <taxon>Acanthomorphata</taxon>
        <taxon>Eupercaria</taxon>
        <taxon>Perciformes</taxon>
        <taxon>Percoidei</taxon>
        <taxon>Percidae</taxon>
        <taxon>Percinae</taxon>
        <taxon>Perca</taxon>
    </lineage>
</organism>
<proteinExistence type="predicted"/>
<dbReference type="GO" id="GO:0003723">
    <property type="term" value="F:RNA binding"/>
    <property type="evidence" value="ECO:0007669"/>
    <property type="project" value="UniProtKB-KW"/>
</dbReference>
<reference evidence="2 3" key="1">
    <citation type="submission" date="2019-01" db="EMBL/GenBank/DDBJ databases">
        <title>A chromosome-scale genome assembly of the yellow perch, Perca flavescens.</title>
        <authorList>
            <person name="Feron R."/>
            <person name="Morvezen R."/>
            <person name="Bestin A."/>
            <person name="Haffray P."/>
            <person name="Klopp C."/>
            <person name="Zahm M."/>
            <person name="Cabau C."/>
            <person name="Roques C."/>
            <person name="Donnadieu C."/>
            <person name="Bouchez O."/>
            <person name="Christie M."/>
            <person name="Larson W."/>
            <person name="Guiguen Y."/>
        </authorList>
    </citation>
    <scope>NUCLEOTIDE SEQUENCE [LARGE SCALE GENOMIC DNA]</scope>
    <source>
        <strain evidence="2">YP-PL-M2</strain>
        <tissue evidence="2">Blood</tissue>
    </source>
</reference>
<dbReference type="Pfam" id="PF21800">
    <property type="entry name" value="KH_KRR1_2nd"/>
    <property type="match status" value="1"/>
</dbReference>